<dbReference type="AlphaFoldDB" id="A0A2S9YY84"/>
<evidence type="ECO:0008006" key="4">
    <source>
        <dbReference type="Google" id="ProtNLM"/>
    </source>
</evidence>
<protein>
    <recommendedName>
        <fullName evidence="4">Lipoprotein</fullName>
    </recommendedName>
</protein>
<dbReference type="EMBL" id="PVNL01000004">
    <property type="protein sequence ID" value="PRQ10046.1"/>
    <property type="molecule type" value="Genomic_DNA"/>
</dbReference>
<feature type="signal peptide" evidence="1">
    <location>
        <begin position="1"/>
        <end position="21"/>
    </location>
</feature>
<reference evidence="2 3" key="1">
    <citation type="submission" date="2018-03" db="EMBL/GenBank/DDBJ databases">
        <title>Draft Genome Sequences of the Obligatory Marine Myxobacteria Enhygromyxa salina SWB007.</title>
        <authorList>
            <person name="Poehlein A."/>
            <person name="Moghaddam J.A."/>
            <person name="Harms H."/>
            <person name="Alanjari M."/>
            <person name="Koenig G.M."/>
            <person name="Daniel R."/>
            <person name="Schaeberle T.F."/>
        </authorList>
    </citation>
    <scope>NUCLEOTIDE SEQUENCE [LARGE SCALE GENOMIC DNA]</scope>
    <source>
        <strain evidence="2 3">SWB007</strain>
    </source>
</reference>
<dbReference type="PROSITE" id="PS51257">
    <property type="entry name" value="PROKAR_LIPOPROTEIN"/>
    <property type="match status" value="1"/>
</dbReference>
<accession>A0A2S9YY84</accession>
<evidence type="ECO:0000313" key="3">
    <source>
        <dbReference type="Proteomes" id="UP000238823"/>
    </source>
</evidence>
<keyword evidence="1" id="KW-0732">Signal</keyword>
<name>A0A2S9YY84_9BACT</name>
<comment type="caution">
    <text evidence="2">The sequence shown here is derived from an EMBL/GenBank/DDBJ whole genome shotgun (WGS) entry which is preliminary data.</text>
</comment>
<evidence type="ECO:0000313" key="2">
    <source>
        <dbReference type="EMBL" id="PRQ10046.1"/>
    </source>
</evidence>
<sequence>MHRPKLLLATAIVLFAGSACATGGAGGPGTAPDDEGGTIGYDDASSPDMAAIPPALEDSDLAGIHARGMTIWRMQRAMRLGDRAFAGFVGVTAAKFLAIPMIDPGGSSGQVAYYRWDDDDLADGDASADEARNWVVVPLTIDPDESLEPQELGGKPDAEQRRTIAAVQVVQASAAAKHAGGRWVAYAFREQVMADGAATGQRQTRVYMIGADDQSPDIEYTVLDPVKRKQALTVSRERLQLAGDGTSKLPLSTPGPGVGPSTVARAVAIATVTKKPVQIVDGSGSKWEVAPATGNITRL</sequence>
<dbReference type="Proteomes" id="UP000238823">
    <property type="component" value="Unassembled WGS sequence"/>
</dbReference>
<dbReference type="RefSeq" id="WP_146157190.1">
    <property type="nucleotide sequence ID" value="NZ_PVNL01000004.1"/>
</dbReference>
<dbReference type="OrthoDB" id="5507343at2"/>
<feature type="chain" id="PRO_5015665239" description="Lipoprotein" evidence="1">
    <location>
        <begin position="22"/>
        <end position="299"/>
    </location>
</feature>
<proteinExistence type="predicted"/>
<gene>
    <name evidence="2" type="ORF">ENSA7_02520</name>
</gene>
<evidence type="ECO:0000256" key="1">
    <source>
        <dbReference type="SAM" id="SignalP"/>
    </source>
</evidence>
<organism evidence="2 3">
    <name type="scientific">Enhygromyxa salina</name>
    <dbReference type="NCBI Taxonomy" id="215803"/>
    <lineage>
        <taxon>Bacteria</taxon>
        <taxon>Pseudomonadati</taxon>
        <taxon>Myxococcota</taxon>
        <taxon>Polyangia</taxon>
        <taxon>Nannocystales</taxon>
        <taxon>Nannocystaceae</taxon>
        <taxon>Enhygromyxa</taxon>
    </lineage>
</organism>